<dbReference type="RefSeq" id="WP_407337695.1">
    <property type="nucleotide sequence ID" value="NZ_CP136862.1"/>
</dbReference>
<protein>
    <submittedName>
        <fullName evidence="4">TPM domain-containing protein</fullName>
    </submittedName>
</protein>
<dbReference type="Gene3D" id="3.10.310.50">
    <property type="match status" value="1"/>
</dbReference>
<dbReference type="PANTHER" id="PTHR30373:SF2">
    <property type="entry name" value="UPF0603 PROTEIN YGCG"/>
    <property type="match status" value="1"/>
</dbReference>
<evidence type="ECO:0000256" key="2">
    <source>
        <dbReference type="SAM" id="Phobius"/>
    </source>
</evidence>
<evidence type="ECO:0000313" key="4">
    <source>
        <dbReference type="EMBL" id="WOJ88255.1"/>
    </source>
</evidence>
<dbReference type="InterPro" id="IPR007621">
    <property type="entry name" value="TPM_dom"/>
</dbReference>
<feature type="transmembrane region" description="Helical" evidence="2">
    <location>
        <begin position="29"/>
        <end position="49"/>
    </location>
</feature>
<sequence>MAELVSVERAEAGMTPLAAGALAALKRRLAASLVAAIAFVGLFAGLALASDFPPLTGRIVDQANVIPDAVRAALTEKLEQLEAKSSIQLVVATVNSLQGEEIEPYANALFRAWKLGEKQKNNGVLVLVAPKEHRVRIEVGYGLEGTLTDALSKIIISNAMAPRFKTGDYGGGIERGVEDVITVLTTDSAEWQKRPELRVDRQDTEADRLGPWIAFALFAFIVFMLLRSPQRDVRQTRPARWGGPQTGVVPPGRARWGRPQKDYWEDAPPQSGSSALGGFLSLLWNILSFLLGVLMSSGGRGGDWGDGSGGSSGGGFSGGGGSSGGGGASGSW</sequence>
<dbReference type="EMBL" id="CP136862">
    <property type="protein sequence ID" value="WOJ88255.1"/>
    <property type="molecule type" value="Genomic_DNA"/>
</dbReference>
<organism evidence="4 5">
    <name type="scientific">Methylocapsa polymorpha</name>
    <dbReference type="NCBI Taxonomy" id="3080828"/>
    <lineage>
        <taxon>Bacteria</taxon>
        <taxon>Pseudomonadati</taxon>
        <taxon>Pseudomonadota</taxon>
        <taxon>Alphaproteobacteria</taxon>
        <taxon>Hyphomicrobiales</taxon>
        <taxon>Beijerinckiaceae</taxon>
        <taxon>Methylocapsa</taxon>
    </lineage>
</organism>
<feature type="region of interest" description="Disordered" evidence="1">
    <location>
        <begin position="234"/>
        <end position="269"/>
    </location>
</feature>
<feature type="domain" description="TPM" evidence="3">
    <location>
        <begin position="59"/>
        <end position="182"/>
    </location>
</feature>
<keyword evidence="2" id="KW-0812">Transmembrane</keyword>
<reference evidence="4 5" key="1">
    <citation type="submission" date="2023-10" db="EMBL/GenBank/DDBJ databases">
        <title>Novel methanotroph of the genus Methylocapsa from a subarctic wetland.</title>
        <authorList>
            <person name="Belova S.E."/>
            <person name="Oshkin I.Y."/>
            <person name="Miroshnikov K."/>
            <person name="Dedysh S.N."/>
        </authorList>
    </citation>
    <scope>NUCLEOTIDE SEQUENCE [LARGE SCALE GENOMIC DNA]</scope>
    <source>
        <strain evidence="4 5">RX1</strain>
    </source>
</reference>
<name>A0ABZ0HMT1_9HYPH</name>
<dbReference type="PANTHER" id="PTHR30373">
    <property type="entry name" value="UPF0603 PROTEIN YGCG"/>
    <property type="match status" value="1"/>
</dbReference>
<feature type="transmembrane region" description="Helical" evidence="2">
    <location>
        <begin position="209"/>
        <end position="226"/>
    </location>
</feature>
<evidence type="ECO:0000256" key="1">
    <source>
        <dbReference type="SAM" id="MobiDB-lite"/>
    </source>
</evidence>
<evidence type="ECO:0000313" key="5">
    <source>
        <dbReference type="Proteomes" id="UP001626536"/>
    </source>
</evidence>
<proteinExistence type="predicted"/>
<keyword evidence="2" id="KW-1133">Transmembrane helix</keyword>
<feature type="region of interest" description="Disordered" evidence="1">
    <location>
        <begin position="305"/>
        <end position="332"/>
    </location>
</feature>
<keyword evidence="5" id="KW-1185">Reference proteome</keyword>
<evidence type="ECO:0000259" key="3">
    <source>
        <dbReference type="Pfam" id="PF04536"/>
    </source>
</evidence>
<dbReference type="Proteomes" id="UP001626536">
    <property type="component" value="Chromosome"/>
</dbReference>
<feature type="transmembrane region" description="Helical" evidence="2">
    <location>
        <begin position="275"/>
        <end position="294"/>
    </location>
</feature>
<keyword evidence="2" id="KW-0472">Membrane</keyword>
<dbReference type="Pfam" id="PF04536">
    <property type="entry name" value="TPM_phosphatase"/>
    <property type="match status" value="1"/>
</dbReference>
<gene>
    <name evidence="4" type="ORF">RZS28_10395</name>
</gene>
<accession>A0ABZ0HMT1</accession>